<feature type="transmembrane region" description="Helical" evidence="1">
    <location>
        <begin position="94"/>
        <end position="115"/>
    </location>
</feature>
<dbReference type="EMBL" id="BAAAQD010000001">
    <property type="protein sequence ID" value="GAA1501477.1"/>
    <property type="molecule type" value="Genomic_DNA"/>
</dbReference>
<feature type="transmembrane region" description="Helical" evidence="1">
    <location>
        <begin position="34"/>
        <end position="56"/>
    </location>
</feature>
<feature type="transmembrane region" description="Helical" evidence="1">
    <location>
        <begin position="62"/>
        <end position="82"/>
    </location>
</feature>
<evidence type="ECO:0000256" key="1">
    <source>
        <dbReference type="SAM" id="Phobius"/>
    </source>
</evidence>
<feature type="transmembrane region" description="Helical" evidence="1">
    <location>
        <begin position="121"/>
        <end position="143"/>
    </location>
</feature>
<accession>A0ABN1ZNE5</accession>
<protein>
    <recommendedName>
        <fullName evidence="4">Integral membrane protein</fullName>
    </recommendedName>
</protein>
<keyword evidence="1" id="KW-0472">Membrane</keyword>
<reference evidence="2 3" key="1">
    <citation type="journal article" date="2019" name="Int. J. Syst. Evol. Microbiol.">
        <title>The Global Catalogue of Microorganisms (GCM) 10K type strain sequencing project: providing services to taxonomists for standard genome sequencing and annotation.</title>
        <authorList>
            <consortium name="The Broad Institute Genomics Platform"/>
            <consortium name="The Broad Institute Genome Sequencing Center for Infectious Disease"/>
            <person name="Wu L."/>
            <person name="Ma J."/>
        </authorList>
    </citation>
    <scope>NUCLEOTIDE SEQUENCE [LARGE SCALE GENOMIC DNA]</scope>
    <source>
        <strain evidence="2 3">JCM 15933</strain>
    </source>
</reference>
<gene>
    <name evidence="2" type="ORF">GCM10009827_011090</name>
</gene>
<dbReference type="RefSeq" id="WP_344500120.1">
    <property type="nucleotide sequence ID" value="NZ_BAAAQD010000001.1"/>
</dbReference>
<keyword evidence="3" id="KW-1185">Reference proteome</keyword>
<keyword evidence="1" id="KW-0812">Transmembrane</keyword>
<comment type="caution">
    <text evidence="2">The sequence shown here is derived from an EMBL/GenBank/DDBJ whole genome shotgun (WGS) entry which is preliminary data.</text>
</comment>
<feature type="transmembrane region" description="Helical" evidence="1">
    <location>
        <begin position="155"/>
        <end position="183"/>
    </location>
</feature>
<evidence type="ECO:0000313" key="3">
    <source>
        <dbReference type="Proteomes" id="UP001501470"/>
    </source>
</evidence>
<organism evidence="2 3">
    <name type="scientific">Dactylosporangium maewongense</name>
    <dbReference type="NCBI Taxonomy" id="634393"/>
    <lineage>
        <taxon>Bacteria</taxon>
        <taxon>Bacillati</taxon>
        <taxon>Actinomycetota</taxon>
        <taxon>Actinomycetes</taxon>
        <taxon>Micromonosporales</taxon>
        <taxon>Micromonosporaceae</taxon>
        <taxon>Dactylosporangium</taxon>
    </lineage>
</organism>
<dbReference type="Proteomes" id="UP001501470">
    <property type="component" value="Unassembled WGS sequence"/>
</dbReference>
<keyword evidence="1" id="KW-1133">Transmembrane helix</keyword>
<name>A0ABN1ZNE5_9ACTN</name>
<evidence type="ECO:0008006" key="4">
    <source>
        <dbReference type="Google" id="ProtNLM"/>
    </source>
</evidence>
<sequence length="227" mass="23401">MQPIDVATLRAAPRQARVWLRAAGRQAGPLNGVLGWWAVTSFGLLSLLLAVFAMVWPSSVRTFGAAAVGSWLLFVALGRFGGGQLLRARYGGARWFQAGAALLAVAGVIVIQLPAYDPTVAVAAISLALGVAAAGDAGAAAQFPSLARGCLRMRALCGLVAAMTVAVAPATGLVVAAACVGLGELMFAARLLPEVERLSGMLDREAPWTDPDDDLGFVLPLPDADRP</sequence>
<evidence type="ECO:0000313" key="2">
    <source>
        <dbReference type="EMBL" id="GAA1501477.1"/>
    </source>
</evidence>
<proteinExistence type="predicted"/>